<dbReference type="NCBIfam" id="NF000942">
    <property type="entry name" value="PRK00094.1-4"/>
    <property type="match status" value="1"/>
</dbReference>
<dbReference type="STRING" id="74557.A0A1V9Y6P8"/>
<dbReference type="EMBL" id="JNBS01005004">
    <property type="protein sequence ID" value="OQR81401.1"/>
    <property type="molecule type" value="Genomic_DNA"/>
</dbReference>
<dbReference type="Gene3D" id="3.40.50.720">
    <property type="entry name" value="NAD(P)-binding Rossmann-like Domain"/>
    <property type="match status" value="1"/>
</dbReference>
<dbReference type="InterPro" id="IPR036874">
    <property type="entry name" value="Carbonic_anhydrase_sf"/>
</dbReference>
<dbReference type="GO" id="GO:0005829">
    <property type="term" value="C:cytosol"/>
    <property type="evidence" value="ECO:0007669"/>
    <property type="project" value="TreeGrafter"/>
</dbReference>
<evidence type="ECO:0000259" key="14">
    <source>
        <dbReference type="Pfam" id="PF07479"/>
    </source>
</evidence>
<dbReference type="NCBIfam" id="NF007756">
    <property type="entry name" value="PRK10437.1"/>
    <property type="match status" value="1"/>
</dbReference>
<feature type="binding site" evidence="10">
    <location>
        <position position="434"/>
    </location>
    <ligand>
        <name>Zn(2+)</name>
        <dbReference type="ChEBI" id="CHEBI:29105"/>
    </ligand>
</feature>
<dbReference type="PROSITE" id="PS00704">
    <property type="entry name" value="PROK_CO2_ANHYDRASE_1"/>
    <property type="match status" value="1"/>
</dbReference>
<feature type="binding site" evidence="10">
    <location>
        <position position="493"/>
    </location>
    <ligand>
        <name>Zn(2+)</name>
        <dbReference type="ChEBI" id="CHEBI:29105"/>
    </ligand>
</feature>
<dbReference type="PROSITE" id="PS00705">
    <property type="entry name" value="PROK_CO2_ANHYDRASE_2"/>
    <property type="match status" value="1"/>
</dbReference>
<dbReference type="Gene3D" id="1.10.1040.10">
    <property type="entry name" value="N-(1-d-carboxylethyl)-l-norvaline Dehydrogenase, domain 2"/>
    <property type="match status" value="1"/>
</dbReference>
<gene>
    <name evidence="15" type="ORF">THRCLA_11767</name>
</gene>
<evidence type="ECO:0000256" key="1">
    <source>
        <dbReference type="ARBA" id="ARBA00006217"/>
    </source>
</evidence>
<comment type="similarity">
    <text evidence="1">Belongs to the beta-class carbonic anhydrase family.</text>
</comment>
<evidence type="ECO:0000256" key="4">
    <source>
        <dbReference type="ARBA" id="ARBA00022833"/>
    </source>
</evidence>
<keyword evidence="3 10" id="KW-0479">Metal-binding</keyword>
<comment type="catalytic activity">
    <reaction evidence="9 12">
        <text>sn-glycerol 3-phosphate + NAD(+) = dihydroxyacetone phosphate + NADH + H(+)</text>
        <dbReference type="Rhea" id="RHEA:11092"/>
        <dbReference type="ChEBI" id="CHEBI:15378"/>
        <dbReference type="ChEBI" id="CHEBI:57540"/>
        <dbReference type="ChEBI" id="CHEBI:57597"/>
        <dbReference type="ChEBI" id="CHEBI:57642"/>
        <dbReference type="ChEBI" id="CHEBI:57945"/>
        <dbReference type="EC" id="1.1.1.8"/>
    </reaction>
</comment>
<dbReference type="NCBIfam" id="NF000940">
    <property type="entry name" value="PRK00094.1-2"/>
    <property type="match status" value="1"/>
</dbReference>
<evidence type="ECO:0000256" key="10">
    <source>
        <dbReference type="PIRSR" id="PIRSR601765-1"/>
    </source>
</evidence>
<dbReference type="GO" id="GO:0008270">
    <property type="term" value="F:zinc ion binding"/>
    <property type="evidence" value="ECO:0007669"/>
    <property type="project" value="InterPro"/>
</dbReference>
<keyword evidence="6 11" id="KW-0520">NAD</keyword>
<proteinExistence type="inferred from homology"/>
<dbReference type="Pfam" id="PF01210">
    <property type="entry name" value="NAD_Gly3P_dh_N"/>
    <property type="match status" value="1"/>
</dbReference>
<evidence type="ECO:0000256" key="12">
    <source>
        <dbReference type="RuleBase" id="RU361243"/>
    </source>
</evidence>
<dbReference type="EC" id="1.1.1.8" evidence="12"/>
<dbReference type="FunFam" id="3.40.1050.10:FF:000001">
    <property type="entry name" value="Carbonic anhydrase"/>
    <property type="match status" value="1"/>
</dbReference>
<dbReference type="CDD" id="cd00883">
    <property type="entry name" value="beta_CA_cladeA"/>
    <property type="match status" value="1"/>
</dbReference>
<evidence type="ECO:0000256" key="7">
    <source>
        <dbReference type="ARBA" id="ARBA00023239"/>
    </source>
</evidence>
<name>A0A1V9Y6P8_9STRA</name>
<dbReference type="OrthoDB" id="10263760at2759"/>
<dbReference type="GO" id="GO:0046168">
    <property type="term" value="P:glycerol-3-phosphate catabolic process"/>
    <property type="evidence" value="ECO:0007669"/>
    <property type="project" value="UniProtKB-UniRule"/>
</dbReference>
<evidence type="ECO:0000256" key="5">
    <source>
        <dbReference type="ARBA" id="ARBA00023002"/>
    </source>
</evidence>
<dbReference type="InterPro" id="IPR006109">
    <property type="entry name" value="G3P_DH_NAD-dep_C"/>
</dbReference>
<evidence type="ECO:0000256" key="8">
    <source>
        <dbReference type="ARBA" id="ARBA00048348"/>
    </source>
</evidence>
<dbReference type="PRINTS" id="PR00077">
    <property type="entry name" value="GPDHDRGNASE"/>
</dbReference>
<dbReference type="FunFam" id="3.40.50.720:FF:000019">
    <property type="entry name" value="Glycerol-3-phosphate dehydrogenase [NAD(P)+]"/>
    <property type="match status" value="1"/>
</dbReference>
<comment type="catalytic activity">
    <reaction evidence="8">
        <text>hydrogencarbonate + H(+) = CO2 + H2O</text>
        <dbReference type="Rhea" id="RHEA:10748"/>
        <dbReference type="ChEBI" id="CHEBI:15377"/>
        <dbReference type="ChEBI" id="CHEBI:15378"/>
        <dbReference type="ChEBI" id="CHEBI:16526"/>
        <dbReference type="ChEBI" id="CHEBI:17544"/>
        <dbReference type="EC" id="4.2.1.1"/>
    </reaction>
</comment>
<dbReference type="AlphaFoldDB" id="A0A1V9Y6P8"/>
<evidence type="ECO:0000256" key="2">
    <source>
        <dbReference type="ARBA" id="ARBA00011009"/>
    </source>
</evidence>
<dbReference type="PANTHER" id="PTHR11728:SF1">
    <property type="entry name" value="GLYCEROL-3-PHOSPHATE DEHYDROGENASE [NAD(+)] 2, CHLOROPLASTIC"/>
    <property type="match status" value="1"/>
</dbReference>
<keyword evidence="4 10" id="KW-0862">Zinc</keyword>
<dbReference type="SUPFAM" id="SSF53056">
    <property type="entry name" value="beta-carbonic anhydrase, cab"/>
    <property type="match status" value="1"/>
</dbReference>
<evidence type="ECO:0000313" key="16">
    <source>
        <dbReference type="Proteomes" id="UP000243217"/>
    </source>
</evidence>
<dbReference type="InterPro" id="IPR001765">
    <property type="entry name" value="Carbonic_anhydrase"/>
</dbReference>
<organism evidence="15 16">
    <name type="scientific">Thraustotheca clavata</name>
    <dbReference type="NCBI Taxonomy" id="74557"/>
    <lineage>
        <taxon>Eukaryota</taxon>
        <taxon>Sar</taxon>
        <taxon>Stramenopiles</taxon>
        <taxon>Oomycota</taxon>
        <taxon>Saprolegniomycetes</taxon>
        <taxon>Saprolegniales</taxon>
        <taxon>Achlyaceae</taxon>
        <taxon>Thraustotheca</taxon>
    </lineage>
</organism>
<protein>
    <recommendedName>
        <fullName evidence="12">Glycerol-3-phosphate dehydrogenase [NAD(+)]</fullName>
        <ecNumber evidence="12">1.1.1.8</ecNumber>
    </recommendedName>
</protein>
<evidence type="ECO:0000256" key="3">
    <source>
        <dbReference type="ARBA" id="ARBA00022723"/>
    </source>
</evidence>
<dbReference type="InterPro" id="IPR006168">
    <property type="entry name" value="G3P_DH_NAD-dep"/>
</dbReference>
<dbReference type="Pfam" id="PF07479">
    <property type="entry name" value="NAD_Gly3P_dh_C"/>
    <property type="match status" value="1"/>
</dbReference>
<feature type="binding site" evidence="10">
    <location>
        <position position="436"/>
    </location>
    <ligand>
        <name>Zn(2+)</name>
        <dbReference type="ChEBI" id="CHEBI:29105"/>
    </ligand>
</feature>
<comment type="caution">
    <text evidence="15">The sequence shown here is derived from an EMBL/GenBank/DDBJ whole genome shotgun (WGS) entry which is preliminary data.</text>
</comment>
<feature type="domain" description="Glycerol-3-phosphate dehydrogenase NAD-dependent N-terminal" evidence="13">
    <location>
        <begin position="44"/>
        <end position="197"/>
    </location>
</feature>
<feature type="binding site" evidence="10">
    <location>
        <position position="490"/>
    </location>
    <ligand>
        <name>Zn(2+)</name>
        <dbReference type="ChEBI" id="CHEBI:29105"/>
    </ligand>
</feature>
<dbReference type="Gene3D" id="3.40.1050.10">
    <property type="entry name" value="Carbonic anhydrase"/>
    <property type="match status" value="1"/>
</dbReference>
<evidence type="ECO:0000256" key="11">
    <source>
        <dbReference type="RuleBase" id="RU000437"/>
    </source>
</evidence>
<dbReference type="GO" id="GO:0015976">
    <property type="term" value="P:carbon utilization"/>
    <property type="evidence" value="ECO:0007669"/>
    <property type="project" value="InterPro"/>
</dbReference>
<dbReference type="InterPro" id="IPR036291">
    <property type="entry name" value="NAD(P)-bd_dom_sf"/>
</dbReference>
<dbReference type="GO" id="GO:0051287">
    <property type="term" value="F:NAD binding"/>
    <property type="evidence" value="ECO:0007669"/>
    <property type="project" value="UniProtKB-UniRule"/>
</dbReference>
<sequence length="609" mass="66991">MNIARLRTFSPLVRRLSTYPMTLHLGIASSTNAGLPSAFIEPVKIAVLGAGAFGTAMAQISARQGHQVSFYSRNASQVEAINESHHNPQFFPEFELLPSIVATDSVQEACDGATLVIVCIPAQATPDFLAEHKDNIPEDAILVITSKGLYLKTKQLLSEPIMAAMGRDQPLTFLSGPSFALELMKNAPSAVVVASRQLYHAVKVQRLLSTVDFRIYSSQDIIGVQLGGALKNPLAIGAGMIEGSGLGINTLAAYVTRSSLELQKLCIAMGGQPHTISGLSGIGDLMLTAFGSLSRNRTCGIRLIQGEKKEDILATTTVEGVPTAEVAVYFAGQCGLDLPIFRTVNDMIQGHVNREDLQNILMNRPLKSEFIKDFTMSCPNCPMSPRIVVQTGAQGVTQLLDRNKQWANAMRTKDPNFFLKLAEQQTPEILWIGCSDSRVPANEILKLPPGEVFVHRNIANQVISTDLNCLSVIEYAVKFLKVKHIIVCGHYGCGGVNAALSQKEFGIVDNWLRSIKDLYIENARKFHDIADSNMKSDLLIEENVARSVYNICHTRILQRAWEQGQEINVHGWCYRLKDGIIRDLNICISSVDQVEAIYRRMMDKKIPEN</sequence>
<keyword evidence="5 11" id="KW-0560">Oxidoreductase</keyword>
<keyword evidence="7" id="KW-0456">Lyase</keyword>
<evidence type="ECO:0000259" key="13">
    <source>
        <dbReference type="Pfam" id="PF01210"/>
    </source>
</evidence>
<keyword evidence="16" id="KW-1185">Reference proteome</keyword>
<feature type="domain" description="Glycerol-3-phosphate dehydrogenase NAD-dependent C-terminal" evidence="14">
    <location>
        <begin position="220"/>
        <end position="356"/>
    </location>
</feature>
<dbReference type="GO" id="GO:0004089">
    <property type="term" value="F:carbonate dehydratase activity"/>
    <property type="evidence" value="ECO:0007669"/>
    <property type="project" value="UniProtKB-EC"/>
</dbReference>
<dbReference type="GO" id="GO:0005975">
    <property type="term" value="P:carbohydrate metabolic process"/>
    <property type="evidence" value="ECO:0007669"/>
    <property type="project" value="InterPro"/>
</dbReference>
<dbReference type="SMART" id="SM00947">
    <property type="entry name" value="Pro_CA"/>
    <property type="match status" value="1"/>
</dbReference>
<dbReference type="PANTHER" id="PTHR11728">
    <property type="entry name" value="GLYCEROL-3-PHOSPHATE DEHYDROGENASE"/>
    <property type="match status" value="1"/>
</dbReference>
<comment type="cofactor">
    <cofactor evidence="10">
        <name>Zn(2+)</name>
        <dbReference type="ChEBI" id="CHEBI:29105"/>
    </cofactor>
    <text evidence="10">Binds 1 zinc ion per subunit.</text>
</comment>
<accession>A0A1V9Y6P8</accession>
<dbReference type="InterPro" id="IPR015892">
    <property type="entry name" value="Carbonic_anhydrase_CS"/>
</dbReference>
<dbReference type="InterPro" id="IPR013328">
    <property type="entry name" value="6PGD_dom2"/>
</dbReference>
<evidence type="ECO:0000256" key="6">
    <source>
        <dbReference type="ARBA" id="ARBA00023027"/>
    </source>
</evidence>
<dbReference type="SUPFAM" id="SSF48179">
    <property type="entry name" value="6-phosphogluconate dehydrogenase C-terminal domain-like"/>
    <property type="match status" value="1"/>
</dbReference>
<dbReference type="Pfam" id="PF00484">
    <property type="entry name" value="Pro_CA"/>
    <property type="match status" value="1"/>
</dbReference>
<dbReference type="InterPro" id="IPR008927">
    <property type="entry name" value="6-PGluconate_DH-like_C_sf"/>
</dbReference>
<dbReference type="GO" id="GO:0141152">
    <property type="term" value="F:glycerol-3-phosphate dehydrogenase (NAD+) activity"/>
    <property type="evidence" value="ECO:0007669"/>
    <property type="project" value="UniProtKB-UniRule"/>
</dbReference>
<dbReference type="HAMAP" id="MF_00394">
    <property type="entry name" value="NAD_Glyc3P_dehydrog"/>
    <property type="match status" value="1"/>
</dbReference>
<evidence type="ECO:0000256" key="9">
    <source>
        <dbReference type="ARBA" id="ARBA00048683"/>
    </source>
</evidence>
<dbReference type="InterPro" id="IPR011128">
    <property type="entry name" value="G3P_DH_NAD-dep_N"/>
</dbReference>
<evidence type="ECO:0000313" key="15">
    <source>
        <dbReference type="EMBL" id="OQR81401.1"/>
    </source>
</evidence>
<comment type="similarity">
    <text evidence="2 11">Belongs to the NAD-dependent glycerol-3-phosphate dehydrogenase family.</text>
</comment>
<dbReference type="Proteomes" id="UP000243217">
    <property type="component" value="Unassembled WGS sequence"/>
</dbReference>
<reference evidence="15 16" key="1">
    <citation type="journal article" date="2014" name="Genome Biol. Evol.">
        <title>The secreted proteins of Achlya hypogyna and Thraustotheca clavata identify the ancestral oomycete secretome and reveal gene acquisitions by horizontal gene transfer.</title>
        <authorList>
            <person name="Misner I."/>
            <person name="Blouin N."/>
            <person name="Leonard G."/>
            <person name="Richards T.A."/>
            <person name="Lane C.E."/>
        </authorList>
    </citation>
    <scope>NUCLEOTIDE SEQUENCE [LARGE SCALE GENOMIC DNA]</scope>
    <source>
        <strain evidence="15 16">ATCC 34112</strain>
    </source>
</reference>
<dbReference type="SUPFAM" id="SSF51735">
    <property type="entry name" value="NAD(P)-binding Rossmann-fold domains"/>
    <property type="match status" value="1"/>
</dbReference>